<dbReference type="InterPro" id="IPR019660">
    <property type="entry name" value="Put_sensory_transdc_reg_YbjN"/>
</dbReference>
<name>A0A1I1L0Q1_9HYPH</name>
<dbReference type="STRING" id="728005.SAMN04488059_108129"/>
<sequence>MKLMPTIAGAAMALAMTLSAQAHTLLTGSDTGAILDAAKLLGTATLAAQPNGDPLIDGKIGDLGYQIYFKNCTNNAACEDLNFYAGFGGTKPTIAVINDWNRDKRFGRAYLDEVQDAAVEMDLDLVKGVTPDYLASQMGLWSLVVAEFSTHIGYK</sequence>
<accession>A0A1I1L0Q1</accession>
<evidence type="ECO:0000313" key="2">
    <source>
        <dbReference type="EMBL" id="SFC66657.1"/>
    </source>
</evidence>
<dbReference type="RefSeq" id="WP_052953019.1">
    <property type="nucleotide sequence ID" value="NZ_FOMB01000008.1"/>
</dbReference>
<protein>
    <submittedName>
        <fullName evidence="2">Putative sensory transduction regulator</fullName>
    </submittedName>
</protein>
<dbReference type="Pfam" id="PF10722">
    <property type="entry name" value="YbjN"/>
    <property type="match status" value="1"/>
</dbReference>
<evidence type="ECO:0000256" key="1">
    <source>
        <dbReference type="SAM" id="SignalP"/>
    </source>
</evidence>
<gene>
    <name evidence="2" type="ORF">SAMN04488059_108129</name>
</gene>
<organism evidence="2 3">
    <name type="scientific">Devosia psychrophila</name>
    <dbReference type="NCBI Taxonomy" id="728005"/>
    <lineage>
        <taxon>Bacteria</taxon>
        <taxon>Pseudomonadati</taxon>
        <taxon>Pseudomonadota</taxon>
        <taxon>Alphaproteobacteria</taxon>
        <taxon>Hyphomicrobiales</taxon>
        <taxon>Devosiaceae</taxon>
        <taxon>Devosia</taxon>
    </lineage>
</organism>
<keyword evidence="1" id="KW-0732">Signal</keyword>
<proteinExistence type="predicted"/>
<dbReference type="AlphaFoldDB" id="A0A1I1L0Q1"/>
<dbReference type="OrthoDB" id="33037at2"/>
<feature type="chain" id="PRO_5010340301" evidence="1">
    <location>
        <begin position="23"/>
        <end position="155"/>
    </location>
</feature>
<reference evidence="2 3" key="1">
    <citation type="submission" date="2016-10" db="EMBL/GenBank/DDBJ databases">
        <authorList>
            <person name="de Groot N.N."/>
        </authorList>
    </citation>
    <scope>NUCLEOTIDE SEQUENCE [LARGE SCALE GENOMIC DNA]</scope>
    <source>
        <strain evidence="2 3">CGMCC 1.10210</strain>
    </source>
</reference>
<feature type="signal peptide" evidence="1">
    <location>
        <begin position="1"/>
        <end position="22"/>
    </location>
</feature>
<dbReference type="Proteomes" id="UP000182258">
    <property type="component" value="Unassembled WGS sequence"/>
</dbReference>
<evidence type="ECO:0000313" key="3">
    <source>
        <dbReference type="Proteomes" id="UP000182258"/>
    </source>
</evidence>
<dbReference type="CDD" id="cd17511">
    <property type="entry name" value="YbjN_AmyR-like"/>
    <property type="match status" value="1"/>
</dbReference>
<dbReference type="EMBL" id="FOMB01000008">
    <property type="protein sequence ID" value="SFC66657.1"/>
    <property type="molecule type" value="Genomic_DNA"/>
</dbReference>